<dbReference type="AlphaFoldDB" id="A0A965ZKG6"/>
<reference evidence="1" key="2">
    <citation type="submission" date="2020-10" db="EMBL/GenBank/DDBJ databases">
        <title>Mucilaginibacter sp. nov., isolated from soil.</title>
        <authorList>
            <person name="Jeon C.O."/>
        </authorList>
    </citation>
    <scope>NUCLEOTIDE SEQUENCE</scope>
    <source>
        <strain evidence="1">R11</strain>
    </source>
</reference>
<evidence type="ECO:0000313" key="1">
    <source>
        <dbReference type="EMBL" id="NCD71579.1"/>
    </source>
</evidence>
<comment type="caution">
    <text evidence="1">The sequence shown here is derived from an EMBL/GenBank/DDBJ whole genome shotgun (WGS) entry which is preliminary data.</text>
</comment>
<name>A0A965ZKG6_9SPHI</name>
<dbReference type="RefSeq" id="WP_166587525.1">
    <property type="nucleotide sequence ID" value="NZ_WWEO01000044.1"/>
</dbReference>
<reference evidence="1" key="1">
    <citation type="submission" date="2020-01" db="EMBL/GenBank/DDBJ databases">
        <authorList>
            <person name="Seo Y.L."/>
        </authorList>
    </citation>
    <scope>NUCLEOTIDE SEQUENCE</scope>
    <source>
        <strain evidence="1">R11</strain>
    </source>
</reference>
<keyword evidence="2" id="KW-1185">Reference proteome</keyword>
<dbReference type="Proteomes" id="UP000638732">
    <property type="component" value="Unassembled WGS sequence"/>
</dbReference>
<organism evidence="1 2">
    <name type="scientific">Mucilaginibacter agri</name>
    <dbReference type="NCBI Taxonomy" id="2695265"/>
    <lineage>
        <taxon>Bacteria</taxon>
        <taxon>Pseudomonadati</taxon>
        <taxon>Bacteroidota</taxon>
        <taxon>Sphingobacteriia</taxon>
        <taxon>Sphingobacteriales</taxon>
        <taxon>Sphingobacteriaceae</taxon>
        <taxon>Mucilaginibacter</taxon>
    </lineage>
</organism>
<evidence type="ECO:0000313" key="2">
    <source>
        <dbReference type="Proteomes" id="UP000638732"/>
    </source>
</evidence>
<sequence>METLREYEIKSIRQSKRVVAQTQKRGRAQASCGGAFLRLDLLVTFGSSQK</sequence>
<dbReference type="EMBL" id="WWEO01000044">
    <property type="protein sequence ID" value="NCD71579.1"/>
    <property type="molecule type" value="Genomic_DNA"/>
</dbReference>
<accession>A0A965ZKG6</accession>
<gene>
    <name evidence="1" type="ORF">GSY63_19595</name>
</gene>
<protein>
    <submittedName>
        <fullName evidence="1">Uncharacterized protein</fullName>
    </submittedName>
</protein>
<proteinExistence type="predicted"/>